<sequence length="390" mass="43576">MRSSKATITVLKYIFCCSFLRKSTEPPSQVEENVTADEETRPDQLTRQPTESTSNIISPLEEITISSEEDITPVPTRNLIAPAEREISPSTTPRASTSLSPKLSLPPLKSVKNQISPNNSQLTLTHSPNMFSPSTLVRLANCHEDIQDLRSILAASPSRSRYRNNILPEIYDILARDEVRYLFRHNSEDGTCIAERLKFCEEVLDIAYWNVDSGGDVRLTGWVERGLSGVVEVNPTNAYALTLLGRSWLLKSQQYLSKISEDGSSSSSGGSFPFTNADWTSADEDRDTAEQDRKRQEGVYVDARTCLFPAVEFLDRAVDIIEAFGMQDGEVYVLQAEANMSLGNVMVSSEAQYFFRNAVAALKKASLIDGFTLPGHLQRYLRSFEFVLYD</sequence>
<dbReference type="Proteomes" id="UP001365542">
    <property type="component" value="Unassembled WGS sequence"/>
</dbReference>
<feature type="compositionally biased region" description="Polar residues" evidence="1">
    <location>
        <begin position="88"/>
        <end position="97"/>
    </location>
</feature>
<feature type="compositionally biased region" description="Low complexity" evidence="1">
    <location>
        <begin position="98"/>
        <end position="110"/>
    </location>
</feature>
<feature type="region of interest" description="Disordered" evidence="1">
    <location>
        <begin position="261"/>
        <end position="294"/>
    </location>
</feature>
<evidence type="ECO:0000256" key="1">
    <source>
        <dbReference type="SAM" id="MobiDB-lite"/>
    </source>
</evidence>
<name>A0AAV9X0I2_9PEZI</name>
<gene>
    <name evidence="2" type="ORF">TWF694_003062</name>
</gene>
<keyword evidence="3" id="KW-1185">Reference proteome</keyword>
<reference evidence="2 3" key="1">
    <citation type="submission" date="2019-10" db="EMBL/GenBank/DDBJ databases">
        <authorList>
            <person name="Palmer J.M."/>
        </authorList>
    </citation>
    <scope>NUCLEOTIDE SEQUENCE [LARGE SCALE GENOMIC DNA]</scope>
    <source>
        <strain evidence="2 3">TWF694</strain>
    </source>
</reference>
<evidence type="ECO:0000313" key="3">
    <source>
        <dbReference type="Proteomes" id="UP001365542"/>
    </source>
</evidence>
<feature type="region of interest" description="Disordered" evidence="1">
    <location>
        <begin position="26"/>
        <end position="115"/>
    </location>
</feature>
<organism evidence="2 3">
    <name type="scientific">Orbilia ellipsospora</name>
    <dbReference type="NCBI Taxonomy" id="2528407"/>
    <lineage>
        <taxon>Eukaryota</taxon>
        <taxon>Fungi</taxon>
        <taxon>Dikarya</taxon>
        <taxon>Ascomycota</taxon>
        <taxon>Pezizomycotina</taxon>
        <taxon>Orbiliomycetes</taxon>
        <taxon>Orbiliales</taxon>
        <taxon>Orbiliaceae</taxon>
        <taxon>Orbilia</taxon>
    </lineage>
</organism>
<dbReference type="EMBL" id="JAVHJO010000012">
    <property type="protein sequence ID" value="KAK6531899.1"/>
    <property type="molecule type" value="Genomic_DNA"/>
</dbReference>
<proteinExistence type="predicted"/>
<comment type="caution">
    <text evidence="2">The sequence shown here is derived from an EMBL/GenBank/DDBJ whole genome shotgun (WGS) entry which is preliminary data.</text>
</comment>
<protein>
    <submittedName>
        <fullName evidence="2">Uncharacterized protein</fullName>
    </submittedName>
</protein>
<feature type="compositionally biased region" description="Polar residues" evidence="1">
    <location>
        <begin position="45"/>
        <end position="57"/>
    </location>
</feature>
<dbReference type="AlphaFoldDB" id="A0AAV9X0I2"/>
<accession>A0AAV9X0I2</accession>
<evidence type="ECO:0000313" key="2">
    <source>
        <dbReference type="EMBL" id="KAK6531899.1"/>
    </source>
</evidence>